<evidence type="ECO:0000256" key="1">
    <source>
        <dbReference type="SAM" id="Phobius"/>
    </source>
</evidence>
<keyword evidence="3" id="KW-1185">Reference proteome</keyword>
<keyword evidence="1" id="KW-0812">Transmembrane</keyword>
<keyword evidence="1" id="KW-1133">Transmembrane helix</keyword>
<dbReference type="Proteomes" id="UP001159641">
    <property type="component" value="Unassembled WGS sequence"/>
</dbReference>
<dbReference type="EMBL" id="JAIQCJ010001983">
    <property type="protein sequence ID" value="KAJ8786556.1"/>
    <property type="molecule type" value="Genomic_DNA"/>
</dbReference>
<name>A0AB34H4H3_ESCRO</name>
<evidence type="ECO:0000313" key="3">
    <source>
        <dbReference type="Proteomes" id="UP001159641"/>
    </source>
</evidence>
<keyword evidence="1" id="KW-0472">Membrane</keyword>
<proteinExistence type="predicted"/>
<feature type="transmembrane region" description="Helical" evidence="1">
    <location>
        <begin position="31"/>
        <end position="51"/>
    </location>
</feature>
<organism evidence="2 3">
    <name type="scientific">Eschrichtius robustus</name>
    <name type="common">California gray whale</name>
    <name type="synonym">Eschrichtius gibbosus</name>
    <dbReference type="NCBI Taxonomy" id="9764"/>
    <lineage>
        <taxon>Eukaryota</taxon>
        <taxon>Metazoa</taxon>
        <taxon>Chordata</taxon>
        <taxon>Craniata</taxon>
        <taxon>Vertebrata</taxon>
        <taxon>Euteleostomi</taxon>
        <taxon>Mammalia</taxon>
        <taxon>Eutheria</taxon>
        <taxon>Laurasiatheria</taxon>
        <taxon>Artiodactyla</taxon>
        <taxon>Whippomorpha</taxon>
        <taxon>Cetacea</taxon>
        <taxon>Mysticeti</taxon>
        <taxon>Eschrichtiidae</taxon>
        <taxon>Eschrichtius</taxon>
    </lineage>
</organism>
<protein>
    <submittedName>
        <fullName evidence="2">Uncharacterized protein</fullName>
    </submittedName>
</protein>
<evidence type="ECO:0000313" key="2">
    <source>
        <dbReference type="EMBL" id="KAJ8786556.1"/>
    </source>
</evidence>
<accession>A0AB34H4H3</accession>
<dbReference type="AlphaFoldDB" id="A0AB34H4H3"/>
<reference evidence="2 3" key="1">
    <citation type="submission" date="2022-11" db="EMBL/GenBank/DDBJ databases">
        <title>Whole genome sequence of Eschrichtius robustus ER-17-0199.</title>
        <authorList>
            <person name="Bruniche-Olsen A."/>
            <person name="Black A.N."/>
            <person name="Fields C.J."/>
            <person name="Walden K."/>
            <person name="Dewoody J.A."/>
        </authorList>
    </citation>
    <scope>NUCLEOTIDE SEQUENCE [LARGE SCALE GENOMIC DNA]</scope>
    <source>
        <strain evidence="2">ER-17-0199</strain>
        <tissue evidence="2">Blubber</tissue>
    </source>
</reference>
<sequence length="172" mass="19892">MTMFRNLKLLLWKNFILKVGMVICRENKRKTLVTVLEILMPLLFSAIVMYLRFGSLPRNRPSVDYCAIDITSLPEFFNQYPLKNRFQLVYIPSKSETLKSITESVEKTFGVEFEVLGYPSVPSFENYIIQDPKAFYVLTGIGFDHDFNDSKEPLPLEVRASFPSQPYCATQP</sequence>
<gene>
    <name evidence="2" type="ORF">J1605_006045</name>
</gene>
<comment type="caution">
    <text evidence="2">The sequence shown here is derived from an EMBL/GenBank/DDBJ whole genome shotgun (WGS) entry which is preliminary data.</text>
</comment>